<reference evidence="2" key="1">
    <citation type="journal article" date="2019" name="Int. J. Syst. Evol. Microbiol.">
        <title>The Global Catalogue of Microorganisms (GCM) 10K type strain sequencing project: providing services to taxonomists for standard genome sequencing and annotation.</title>
        <authorList>
            <consortium name="The Broad Institute Genomics Platform"/>
            <consortium name="The Broad Institute Genome Sequencing Center for Infectious Disease"/>
            <person name="Wu L."/>
            <person name="Ma J."/>
        </authorList>
    </citation>
    <scope>NUCLEOTIDE SEQUENCE [LARGE SCALE GENOMIC DNA]</scope>
    <source>
        <strain evidence="2">JCM 14589</strain>
    </source>
</reference>
<evidence type="ECO:0008006" key="3">
    <source>
        <dbReference type="Google" id="ProtNLM"/>
    </source>
</evidence>
<protein>
    <recommendedName>
        <fullName evidence="3">Secreted protein</fullName>
    </recommendedName>
</protein>
<evidence type="ECO:0000313" key="1">
    <source>
        <dbReference type="EMBL" id="GAA1575075.1"/>
    </source>
</evidence>
<keyword evidence="2" id="KW-1185">Reference proteome</keyword>
<gene>
    <name evidence="1" type="ORF">GCM10009763_22980</name>
</gene>
<dbReference type="EMBL" id="BAAANW010000026">
    <property type="protein sequence ID" value="GAA1575075.1"/>
    <property type="molecule type" value="Genomic_DNA"/>
</dbReference>
<dbReference type="Proteomes" id="UP001500350">
    <property type="component" value="Unassembled WGS sequence"/>
</dbReference>
<name>A0ABP4PAG5_9MICO</name>
<organism evidence="1 2">
    <name type="scientific">Dermacoccus profundi</name>
    <dbReference type="NCBI Taxonomy" id="322602"/>
    <lineage>
        <taxon>Bacteria</taxon>
        <taxon>Bacillati</taxon>
        <taxon>Actinomycetota</taxon>
        <taxon>Actinomycetes</taxon>
        <taxon>Micrococcales</taxon>
        <taxon>Dermacoccaceae</taxon>
        <taxon>Dermacoccus</taxon>
    </lineage>
</organism>
<comment type="caution">
    <text evidence="1">The sequence shown here is derived from an EMBL/GenBank/DDBJ whole genome shotgun (WGS) entry which is preliminary data.</text>
</comment>
<accession>A0ABP4PAG5</accession>
<evidence type="ECO:0000313" key="2">
    <source>
        <dbReference type="Proteomes" id="UP001500350"/>
    </source>
</evidence>
<proteinExistence type="predicted"/>
<sequence>MPTSLGIMNGAIVVVELSLVEPDGVEVSLVSCADADEVDEVDAGAAAGAVVGCVVLGAADVVDDVLGCVAAAVFWSSFGARLPIRTSAANAPAPIMTHFFYQNGVLAGAASIARGKVFVWRATGSGCVWVGVVPFGAVCEVHAWPSQ</sequence>